<accession>A0A1F7RLZ5</accession>
<dbReference type="PROSITE" id="PS50943">
    <property type="entry name" value="HTH_CROC1"/>
    <property type="match status" value="1"/>
</dbReference>
<evidence type="ECO:0000313" key="5">
    <source>
        <dbReference type="EMBL" id="OGL42340.1"/>
    </source>
</evidence>
<name>A0A1F7RLZ5_9BACT</name>
<evidence type="ECO:0000256" key="2">
    <source>
        <dbReference type="ARBA" id="ARBA00023125"/>
    </source>
</evidence>
<dbReference type="AlphaFoldDB" id="A0A1F7RLZ5"/>
<dbReference type="PANTHER" id="PTHR46797:SF23">
    <property type="entry name" value="HTH-TYPE TRANSCRIPTIONAL REGULATOR SUTR"/>
    <property type="match status" value="1"/>
</dbReference>
<reference evidence="5 6" key="1">
    <citation type="journal article" date="2016" name="Nat. Commun.">
        <title>Thousands of microbial genomes shed light on interconnected biogeochemical processes in an aquifer system.</title>
        <authorList>
            <person name="Anantharaman K."/>
            <person name="Brown C.T."/>
            <person name="Hug L.A."/>
            <person name="Sharon I."/>
            <person name="Castelle C.J."/>
            <person name="Probst A.J."/>
            <person name="Thomas B.C."/>
            <person name="Singh A."/>
            <person name="Wilkins M.J."/>
            <person name="Karaoz U."/>
            <person name="Brodie E.L."/>
            <person name="Williams K.H."/>
            <person name="Hubbard S.S."/>
            <person name="Banfield J.F."/>
        </authorList>
    </citation>
    <scope>NUCLEOTIDE SEQUENCE [LARGE SCALE GENOMIC DNA]</scope>
</reference>
<keyword evidence="3" id="KW-0804">Transcription</keyword>
<feature type="domain" description="HTH cro/C1-type" evidence="4">
    <location>
        <begin position="12"/>
        <end position="66"/>
    </location>
</feature>
<dbReference type="PANTHER" id="PTHR46797">
    <property type="entry name" value="HTH-TYPE TRANSCRIPTIONAL REGULATOR"/>
    <property type="match status" value="1"/>
</dbReference>
<proteinExistence type="predicted"/>
<dbReference type="SUPFAM" id="SSF47413">
    <property type="entry name" value="lambda repressor-like DNA-binding domains"/>
    <property type="match status" value="1"/>
</dbReference>
<evidence type="ECO:0000256" key="1">
    <source>
        <dbReference type="ARBA" id="ARBA00023015"/>
    </source>
</evidence>
<dbReference type="InterPro" id="IPR010982">
    <property type="entry name" value="Lambda_DNA-bd_dom_sf"/>
</dbReference>
<protein>
    <submittedName>
        <fullName evidence="5">Transcriptional regulator</fullName>
    </submittedName>
</protein>
<comment type="caution">
    <text evidence="5">The sequence shown here is derived from an EMBL/GenBank/DDBJ whole genome shotgun (WGS) entry which is preliminary data.</text>
</comment>
<organism evidence="5 6">
    <name type="scientific">Candidatus Schekmanbacteria bacterium GWA2_38_11</name>
    <dbReference type="NCBI Taxonomy" id="1817876"/>
    <lineage>
        <taxon>Bacteria</taxon>
        <taxon>Candidatus Schekmaniibacteriota</taxon>
    </lineage>
</organism>
<dbReference type="GO" id="GO:0005829">
    <property type="term" value="C:cytosol"/>
    <property type="evidence" value="ECO:0007669"/>
    <property type="project" value="TreeGrafter"/>
</dbReference>
<dbReference type="Pfam" id="PF01381">
    <property type="entry name" value="HTH_3"/>
    <property type="match status" value="1"/>
</dbReference>
<dbReference type="CDD" id="cd00093">
    <property type="entry name" value="HTH_XRE"/>
    <property type="match status" value="1"/>
</dbReference>
<keyword evidence="2" id="KW-0238">DNA-binding</keyword>
<evidence type="ECO:0000259" key="4">
    <source>
        <dbReference type="PROSITE" id="PS50943"/>
    </source>
</evidence>
<dbReference type="EMBL" id="MGDB01000051">
    <property type="protein sequence ID" value="OGL42340.1"/>
    <property type="molecule type" value="Genomic_DNA"/>
</dbReference>
<keyword evidence="1" id="KW-0805">Transcription regulation</keyword>
<gene>
    <name evidence="5" type="ORF">A2042_05490</name>
</gene>
<dbReference type="InterPro" id="IPR001387">
    <property type="entry name" value="Cro/C1-type_HTH"/>
</dbReference>
<sequence length="67" mass="7636">MASILEQFGAKVRRCRIKKKLSQEKLAELANLHRTYIGQIESGKRNVALKNIEKIANALGVRIKELF</sequence>
<evidence type="ECO:0000256" key="3">
    <source>
        <dbReference type="ARBA" id="ARBA00023163"/>
    </source>
</evidence>
<dbReference type="Gene3D" id="1.10.260.40">
    <property type="entry name" value="lambda repressor-like DNA-binding domains"/>
    <property type="match status" value="1"/>
</dbReference>
<dbReference type="GO" id="GO:0003700">
    <property type="term" value="F:DNA-binding transcription factor activity"/>
    <property type="evidence" value="ECO:0007669"/>
    <property type="project" value="TreeGrafter"/>
</dbReference>
<evidence type="ECO:0000313" key="6">
    <source>
        <dbReference type="Proteomes" id="UP000178526"/>
    </source>
</evidence>
<dbReference type="InterPro" id="IPR050807">
    <property type="entry name" value="TransReg_Diox_bact_type"/>
</dbReference>
<dbReference type="Proteomes" id="UP000178526">
    <property type="component" value="Unassembled WGS sequence"/>
</dbReference>
<dbReference type="SMART" id="SM00530">
    <property type="entry name" value="HTH_XRE"/>
    <property type="match status" value="1"/>
</dbReference>
<dbReference type="GO" id="GO:0003677">
    <property type="term" value="F:DNA binding"/>
    <property type="evidence" value="ECO:0007669"/>
    <property type="project" value="UniProtKB-KW"/>
</dbReference>